<feature type="compositionally biased region" description="Basic and acidic residues" evidence="6">
    <location>
        <begin position="534"/>
        <end position="545"/>
    </location>
</feature>
<feature type="repeat" description="ANK" evidence="5">
    <location>
        <begin position="1681"/>
        <end position="1713"/>
    </location>
</feature>
<dbReference type="InterPro" id="IPR001214">
    <property type="entry name" value="SET_dom"/>
</dbReference>
<dbReference type="InterPro" id="IPR036770">
    <property type="entry name" value="Ankyrin_rpt-contain_sf"/>
</dbReference>
<evidence type="ECO:0000259" key="8">
    <source>
        <dbReference type="PROSITE" id="PS50867"/>
    </source>
</evidence>
<feature type="compositionally biased region" description="Basic and acidic residues" evidence="6">
    <location>
        <begin position="425"/>
        <end position="439"/>
    </location>
</feature>
<keyword evidence="5" id="KW-0040">ANK repeat</keyword>
<dbReference type="CDD" id="cd20905">
    <property type="entry name" value="EHMT_ZBD"/>
    <property type="match status" value="1"/>
</dbReference>
<dbReference type="PRINTS" id="PR01415">
    <property type="entry name" value="ANKYRIN"/>
</dbReference>
<feature type="region of interest" description="Disordered" evidence="6">
    <location>
        <begin position="327"/>
        <end position="350"/>
    </location>
</feature>
<dbReference type="PANTHER" id="PTHR46307">
    <property type="entry name" value="G9A, ISOFORM B"/>
    <property type="match status" value="1"/>
</dbReference>
<feature type="region of interest" description="Disordered" evidence="6">
    <location>
        <begin position="241"/>
        <end position="260"/>
    </location>
</feature>
<proteinExistence type="predicted"/>
<evidence type="ECO:0000313" key="9">
    <source>
        <dbReference type="EMBL" id="MBW36782.1"/>
    </source>
</evidence>
<feature type="region of interest" description="Disordered" evidence="6">
    <location>
        <begin position="800"/>
        <end position="836"/>
    </location>
</feature>
<dbReference type="SMART" id="SM00317">
    <property type="entry name" value="SET"/>
    <property type="match status" value="1"/>
</dbReference>
<evidence type="ECO:0000256" key="6">
    <source>
        <dbReference type="SAM" id="MobiDB-lite"/>
    </source>
</evidence>
<dbReference type="SMART" id="SM00468">
    <property type="entry name" value="PreSET"/>
    <property type="match status" value="1"/>
</dbReference>
<dbReference type="PROSITE" id="PS50297">
    <property type="entry name" value="ANK_REP_REGION"/>
    <property type="match status" value="3"/>
</dbReference>
<dbReference type="Gene3D" id="1.25.40.20">
    <property type="entry name" value="Ankyrin repeat-containing domain"/>
    <property type="match status" value="2"/>
</dbReference>
<dbReference type="GO" id="GO:0046974">
    <property type="term" value="F:histone H3K9 methyltransferase activity"/>
    <property type="evidence" value="ECO:0007669"/>
    <property type="project" value="TreeGrafter"/>
</dbReference>
<sequence>MDFIGNLLNQMSSAFNQETAIPKKEEISMDETLKWRALKNNQFASRTRQPSSSGGGTGGVGGGGGSGKGGRKVETNGQPRPGSSATSSSGLAAMMAMSSAENSNDSGPGVVTRAVTEDGRRSAPLLDGSPDDTNSSALLSNGGASSTPDLMIAGMDDDLAEGIEIEIAKDISGEELQEALGLSQLVVETIDDLSQQSSSSVPPAAPPSKTPIMKSEDEKEDPIVRSDAALAASLATADESRSIAGDLHLPPTKTEKPEAIATTDVVEGGEKDEQEVRKEAVHGSVSSRCVVASPVAVAAAADAADDDVVIIAPSTVQEVVVLVAEDGTKEEEEEEVEQERGACASAASESAATTHMTTVASGAASAKCTEKKQAVLPTDADPVVAAASVASVDEVERKYRPQENESIRDANATMKETTGGGPSVEDLKVEESLEKKIDPDGAGEGGEEKAAETARPPSAGRATRSKKTSISSSTTVTPPPLAAGVANAANSSSSSQRRSQRFVKDSGVAASGKLNGEQQSRSSPVVVKEEQEEPTIKKKANDESSKQANVSMPTATKVAANDRSSSSAATLKSDRSLRSKQLQSSQGAGGGTATTAIPSGRRASESVKSACQEDSNDSIPVAELETVEKPPNRRGRKRLSHQEQPVIAAPLPVVLPEEPTVVGAVETQRRGSSSGTRSVFPLDPGENDSGGKPQQQQQQAPVAGPAPNRRGRKRKNPLPVDAAANVVPVTAAGAAGGASASSLPYGKRMLRMSRDGSEGILASALARRDKVDSQGRSSRPIKLSAKMLANEELRQGFEQHNNGRIIIGSDSVNTDDTANDRDRDRASETTSRKQSATVAAAAAAAAASAASAVASSAASAASAKPGSIGAQQRSERAGSGSSLSNSSEDVTLVSVTKVVPTVVPVVASVQKRGSAEAKESKRLPDTTLPVSIEATVKDASNEGTRTTIQQQQQQTSAARCPDLQTFLQEIRSMRLGTSRSPEENPKLNRRQIKRLGKLKEKHLLALGLRRKSKENQRNGLTAGSAEQSDGASAVPSDTESSGSEAEFVPSGKIGRVGKPSVTLRLRKPETLLENPRSSAGGRPASMPSGPSTTAARSGGNKAKQQQQQHQQHHQQQTNGRSITGVSGPSSRRQSAIVLPAAATTLPGPFPAPPSKDMETEHLQRSLKRLGCEVTIIPQAPRPPAPTTSSSSAPRVTPAARSGVAAGSSQRKQQQKHNKVPKGFAQAAQALRTLSSVSPSLEIVLDKRPIGGAATAFSGNKRTPAEGSGSAKALAETSGTVSGPTDGGLVCLCAQISDVYVRRPAGNGYCTAIDDIDGQPIGCCNELTEDEVIMLRPSASVSFQVFCNMHRKRLEDHGCCAVCGQFCTQGNFAMCKNVHLFHPNCAKKYILNTPYNPNRPEEPPTAPMLVLQCPHCARECPNGEIQVNIQLTTPPVLLPSRSNVVKPAKMTVSKTNDGSTNGGTGGEDIFRTKVNSLVPNSVKSMLATSSSGGINGSGPTAPVSRAGSSSGRSERSSNGTGGGGGGGSRRKTTFTKQDFYRAITQQNDVDRVSEIIASGFDIETRFADIHGGTCLHLVAHYGTITSAYLIISRARSVDYLNIADNVLRTAMMCALEQKKFEIIKLLLDCGADATVKGPDGMTVLHIAARHGHHEAVRTILESARKRLTARELASFLNQGDGGRWTALAWAAENRHKETIQQLLELGADVNVCDLENNTSLHWASLAGCTDTLYLLLNKCCDTNVQNTSGDTPLHIACRLGHASSCILLMAKGASLTIRNNEGEQPMDAIRDPDSECASILGANLKMRLLAKNTKETRVLISDISNGRERYPVQIVQTVGANDRLQALPKFKYVKRTVQVECSVQMDTNLRNMRLCSCTDNCSYEDANCVCSERGWYNADGRLVDDFNYQHPPEIVECGDACDCNRLLCRNRVVQRGLLVPLQIFYNAGKGWSVRTLVRIAKGSFLVEYVGELLTDEAADRRPDDSYIFDLGAGYCMDASAYGNVSRFFNHSCKPNVSPVRVFYEHQDTRFPKVAMFACRDVGALCVLCFVYCDKFWMVKNRTLCCQCNASECRYRTVQQAGGGCPVTVVL</sequence>
<feature type="region of interest" description="Disordered" evidence="6">
    <location>
        <begin position="192"/>
        <end position="222"/>
    </location>
</feature>
<dbReference type="InterPro" id="IPR002110">
    <property type="entry name" value="Ankyrin_rpt"/>
</dbReference>
<evidence type="ECO:0000256" key="2">
    <source>
        <dbReference type="ARBA" id="ARBA00022454"/>
    </source>
</evidence>
<dbReference type="InterPro" id="IPR007728">
    <property type="entry name" value="Pre-SET_dom"/>
</dbReference>
<dbReference type="GO" id="GO:0032259">
    <property type="term" value="P:methylation"/>
    <property type="evidence" value="ECO:0007669"/>
    <property type="project" value="UniProtKB-KW"/>
</dbReference>
<evidence type="ECO:0000256" key="5">
    <source>
        <dbReference type="PROSITE-ProRule" id="PRU00023"/>
    </source>
</evidence>
<feature type="repeat" description="ANK" evidence="5">
    <location>
        <begin position="1714"/>
        <end position="1746"/>
    </location>
</feature>
<feature type="compositionally biased region" description="Basic residues" evidence="6">
    <location>
        <begin position="987"/>
        <end position="996"/>
    </location>
</feature>
<dbReference type="InterPro" id="IPR046341">
    <property type="entry name" value="SET_dom_sf"/>
</dbReference>
<feature type="repeat" description="ANK" evidence="5">
    <location>
        <begin position="1638"/>
        <end position="1660"/>
    </location>
</feature>
<feature type="compositionally biased region" description="Low complexity" evidence="6">
    <location>
        <begin position="1104"/>
        <end position="1116"/>
    </location>
</feature>
<feature type="compositionally biased region" description="Acidic residues" evidence="6">
    <location>
        <begin position="328"/>
        <end position="337"/>
    </location>
</feature>
<dbReference type="Pfam" id="PF12796">
    <property type="entry name" value="Ank_2"/>
    <property type="match status" value="2"/>
</dbReference>
<feature type="region of interest" description="Disordered" evidence="6">
    <location>
        <begin position="973"/>
        <end position="1133"/>
    </location>
</feature>
<feature type="compositionally biased region" description="Basic and acidic residues" evidence="6">
    <location>
        <begin position="394"/>
        <end position="408"/>
    </location>
</feature>
<dbReference type="GO" id="GO:0008270">
    <property type="term" value="F:zinc ion binding"/>
    <property type="evidence" value="ECO:0007669"/>
    <property type="project" value="InterPro"/>
</dbReference>
<feature type="region of interest" description="Disordered" evidence="6">
    <location>
        <begin position="1177"/>
        <end position="1222"/>
    </location>
</feature>
<dbReference type="Pfam" id="PF05033">
    <property type="entry name" value="Pre-SET"/>
    <property type="match status" value="1"/>
</dbReference>
<feature type="compositionally biased region" description="Polar residues" evidence="6">
    <location>
        <begin position="1017"/>
        <end position="1043"/>
    </location>
</feature>
<feature type="region of interest" description="Disordered" evidence="6">
    <location>
        <begin position="1252"/>
        <end position="1281"/>
    </location>
</feature>
<protein>
    <submittedName>
        <fullName evidence="9">Putative histone-lysine n-methyltransferase ehmt1</fullName>
    </submittedName>
</protein>
<dbReference type="SUPFAM" id="SSF48403">
    <property type="entry name" value="Ankyrin repeat"/>
    <property type="match status" value="1"/>
</dbReference>
<evidence type="ECO:0000256" key="3">
    <source>
        <dbReference type="ARBA" id="ARBA00022603"/>
    </source>
</evidence>
<feature type="region of interest" description="Disordered" evidence="6">
    <location>
        <begin position="860"/>
        <end position="888"/>
    </location>
</feature>
<keyword evidence="3 9" id="KW-0489">Methyltransferase</keyword>
<feature type="compositionally biased region" description="Polar residues" evidence="6">
    <location>
        <begin position="1117"/>
        <end position="1133"/>
    </location>
</feature>
<keyword evidence="9" id="KW-0808">Transferase</keyword>
<feature type="region of interest" description="Disordered" evidence="6">
    <location>
        <begin position="392"/>
        <end position="722"/>
    </location>
</feature>
<keyword evidence="2" id="KW-0158">Chromosome</keyword>
<feature type="compositionally biased region" description="Polar residues" evidence="6">
    <location>
        <begin position="39"/>
        <end position="50"/>
    </location>
</feature>
<feature type="region of interest" description="Disordered" evidence="6">
    <location>
        <begin position="1449"/>
        <end position="1468"/>
    </location>
</feature>
<feature type="compositionally biased region" description="Low complexity" evidence="6">
    <location>
        <begin position="645"/>
        <end position="662"/>
    </location>
</feature>
<feature type="repeat" description="ANK" evidence="5">
    <location>
        <begin position="1747"/>
        <end position="1779"/>
    </location>
</feature>
<dbReference type="GO" id="GO:0005634">
    <property type="term" value="C:nucleus"/>
    <property type="evidence" value="ECO:0007669"/>
    <property type="project" value="InterPro"/>
</dbReference>
<feature type="compositionally biased region" description="Basic and acidic residues" evidence="6">
    <location>
        <begin position="818"/>
        <end position="831"/>
    </location>
</feature>
<feature type="compositionally biased region" description="Low complexity" evidence="6">
    <location>
        <begin position="134"/>
        <end position="146"/>
    </location>
</feature>
<comment type="subcellular location">
    <subcellularLocation>
        <location evidence="1">Chromosome</location>
    </subcellularLocation>
</comment>
<feature type="region of interest" description="Disordered" evidence="6">
    <location>
        <begin position="1487"/>
        <end position="1530"/>
    </location>
</feature>
<keyword evidence="4" id="KW-0949">S-adenosyl-L-methionine</keyword>
<feature type="compositionally biased region" description="Low complexity" evidence="6">
    <location>
        <begin position="877"/>
        <end position="888"/>
    </location>
</feature>
<dbReference type="PROSITE" id="PS50867">
    <property type="entry name" value="PRE_SET"/>
    <property type="match status" value="1"/>
</dbReference>
<reference evidence="9" key="1">
    <citation type="submission" date="2018-01" db="EMBL/GenBank/DDBJ databases">
        <title>An insight into the sialome of Amazonian anophelines.</title>
        <authorList>
            <person name="Ribeiro J.M."/>
            <person name="Scarpassa V."/>
            <person name="Calvo E."/>
        </authorList>
    </citation>
    <scope>NUCLEOTIDE SEQUENCE</scope>
    <source>
        <tissue evidence="9">Salivary glands</tissue>
    </source>
</reference>
<organism evidence="9">
    <name type="scientific">Anopheles triannulatus</name>
    <dbReference type="NCBI Taxonomy" id="58253"/>
    <lineage>
        <taxon>Eukaryota</taxon>
        <taxon>Metazoa</taxon>
        <taxon>Ecdysozoa</taxon>
        <taxon>Arthropoda</taxon>
        <taxon>Hexapoda</taxon>
        <taxon>Insecta</taxon>
        <taxon>Pterygota</taxon>
        <taxon>Neoptera</taxon>
        <taxon>Endopterygota</taxon>
        <taxon>Diptera</taxon>
        <taxon>Nematocera</taxon>
        <taxon>Culicoidea</taxon>
        <taxon>Culicidae</taxon>
        <taxon>Anophelinae</taxon>
        <taxon>Anopheles</taxon>
    </lineage>
</organism>
<dbReference type="SUPFAM" id="SSF82199">
    <property type="entry name" value="SET domain"/>
    <property type="match status" value="1"/>
</dbReference>
<evidence type="ECO:0000259" key="7">
    <source>
        <dbReference type="PROSITE" id="PS50280"/>
    </source>
</evidence>
<feature type="compositionally biased region" description="Low complexity" evidence="6">
    <location>
        <begin position="690"/>
        <end position="707"/>
    </location>
</feature>
<dbReference type="PROSITE" id="PS50280">
    <property type="entry name" value="SET"/>
    <property type="match status" value="1"/>
</dbReference>
<feature type="compositionally biased region" description="Low complexity" evidence="6">
    <location>
        <begin position="486"/>
        <end position="497"/>
    </location>
</feature>
<accession>A0A2M4A7R4</accession>
<dbReference type="GO" id="GO:0000785">
    <property type="term" value="C:chromatin"/>
    <property type="evidence" value="ECO:0007669"/>
    <property type="project" value="TreeGrafter"/>
</dbReference>
<dbReference type="GO" id="GO:0002039">
    <property type="term" value="F:p53 binding"/>
    <property type="evidence" value="ECO:0007669"/>
    <property type="project" value="InterPro"/>
</dbReference>
<dbReference type="PANTHER" id="PTHR46307:SF4">
    <property type="entry name" value="G9A, ISOFORM B"/>
    <property type="match status" value="1"/>
</dbReference>
<dbReference type="Pfam" id="PF00856">
    <property type="entry name" value="SET"/>
    <property type="match status" value="1"/>
</dbReference>
<evidence type="ECO:0000256" key="1">
    <source>
        <dbReference type="ARBA" id="ARBA00004286"/>
    </source>
</evidence>
<feature type="region of interest" description="Disordered" evidence="6">
    <location>
        <begin position="38"/>
        <end position="152"/>
    </location>
</feature>
<feature type="compositionally biased region" description="Low complexity" evidence="6">
    <location>
        <begin position="1186"/>
        <end position="1201"/>
    </location>
</feature>
<evidence type="ECO:0000256" key="4">
    <source>
        <dbReference type="ARBA" id="ARBA00022691"/>
    </source>
</evidence>
<feature type="compositionally biased region" description="Low complexity" evidence="6">
    <location>
        <begin position="83"/>
        <end position="100"/>
    </location>
</feature>
<dbReference type="EMBL" id="GGFK01003461">
    <property type="protein sequence ID" value="MBW36782.1"/>
    <property type="molecule type" value="Transcribed_RNA"/>
</dbReference>
<dbReference type="InterPro" id="IPR043550">
    <property type="entry name" value="EHMT1/EHMT2"/>
</dbReference>
<dbReference type="Gene3D" id="2.170.270.10">
    <property type="entry name" value="SET domain"/>
    <property type="match status" value="1"/>
</dbReference>
<feature type="domain" description="SET" evidence="7">
    <location>
        <begin position="1938"/>
        <end position="2051"/>
    </location>
</feature>
<dbReference type="InterPro" id="IPR047762">
    <property type="entry name" value="EHMT_CRR"/>
</dbReference>
<name>A0A2M4A7R4_9DIPT</name>
<dbReference type="PROSITE" id="PS50088">
    <property type="entry name" value="ANK_REPEAT"/>
    <property type="match status" value="4"/>
</dbReference>
<dbReference type="GO" id="GO:0000122">
    <property type="term" value="P:negative regulation of transcription by RNA polymerase II"/>
    <property type="evidence" value="ECO:0007669"/>
    <property type="project" value="TreeGrafter"/>
</dbReference>
<feature type="compositionally biased region" description="Gly residues" evidence="6">
    <location>
        <begin position="53"/>
        <end position="68"/>
    </location>
</feature>
<feature type="domain" description="Pre-SET" evidence="8">
    <location>
        <begin position="1872"/>
        <end position="1935"/>
    </location>
</feature>
<dbReference type="Pfam" id="PF21533">
    <property type="entry name" value="EHMT1-2_CRR"/>
    <property type="match status" value="1"/>
</dbReference>
<dbReference type="SMART" id="SM00248">
    <property type="entry name" value="ANK"/>
    <property type="match status" value="6"/>
</dbReference>